<organism evidence="8">
    <name type="scientific">Pycnococcus provasolii</name>
    <dbReference type="NCBI Taxonomy" id="41880"/>
    <lineage>
        <taxon>Eukaryota</taxon>
        <taxon>Viridiplantae</taxon>
        <taxon>Chlorophyta</taxon>
        <taxon>Pseudoscourfieldiophyceae</taxon>
        <taxon>Pseudoscourfieldiales</taxon>
        <taxon>Pycnococcaceae</taxon>
        <taxon>Pycnococcus</taxon>
    </lineage>
</organism>
<dbReference type="GO" id="GO:1990904">
    <property type="term" value="C:ribonucleoprotein complex"/>
    <property type="evidence" value="ECO:0007669"/>
    <property type="project" value="UniProtKB-KW"/>
</dbReference>
<dbReference type="GO" id="GO:0009507">
    <property type="term" value="C:chloroplast"/>
    <property type="evidence" value="ECO:0007669"/>
    <property type="project" value="UniProtKB-SubCell"/>
</dbReference>
<dbReference type="Pfam" id="PF00453">
    <property type="entry name" value="Ribosomal_L20"/>
    <property type="match status" value="1"/>
</dbReference>
<dbReference type="NCBIfam" id="TIGR01032">
    <property type="entry name" value="rplT_bact"/>
    <property type="match status" value="1"/>
</dbReference>
<accession>C0JWX9</accession>
<dbReference type="InterPro" id="IPR035566">
    <property type="entry name" value="Ribosomal_protein_bL20_C"/>
</dbReference>
<dbReference type="Gene3D" id="6.10.160.10">
    <property type="match status" value="1"/>
</dbReference>
<keyword evidence="8" id="KW-0150">Chloroplast</keyword>
<evidence type="ECO:0000256" key="3">
    <source>
        <dbReference type="ARBA" id="ARBA00023274"/>
    </source>
</evidence>
<dbReference type="SUPFAM" id="SSF74731">
    <property type="entry name" value="Ribosomal protein L20"/>
    <property type="match status" value="1"/>
</dbReference>
<name>C0JWX9_9CHLO</name>
<dbReference type="InterPro" id="IPR005813">
    <property type="entry name" value="Ribosomal_bL20"/>
</dbReference>
<evidence type="ECO:0000256" key="7">
    <source>
        <dbReference type="RuleBase" id="RU004311"/>
    </source>
</evidence>
<evidence type="ECO:0000256" key="4">
    <source>
        <dbReference type="ARBA" id="ARBA00035295"/>
    </source>
</evidence>
<dbReference type="GO" id="GO:0000027">
    <property type="term" value="P:ribosomal large subunit assembly"/>
    <property type="evidence" value="ECO:0007669"/>
    <property type="project" value="UniProtKB-UniRule"/>
</dbReference>
<gene>
    <name evidence="5 8" type="primary">rpl20</name>
</gene>
<dbReference type="PANTHER" id="PTHR10986">
    <property type="entry name" value="39S RIBOSOMAL PROTEIN L20"/>
    <property type="match status" value="1"/>
</dbReference>
<dbReference type="RefSeq" id="YP_002600864.1">
    <property type="nucleotide sequence ID" value="NC_012097.1"/>
</dbReference>
<dbReference type="PRINTS" id="PR00062">
    <property type="entry name" value="RIBOSOMALL20"/>
</dbReference>
<keyword evidence="5 7" id="KW-0699">rRNA-binding</keyword>
<dbReference type="HAMAP" id="MF_00382">
    <property type="entry name" value="Ribosomal_bL20"/>
    <property type="match status" value="1"/>
</dbReference>
<evidence type="ECO:0000256" key="6">
    <source>
        <dbReference type="RuleBase" id="RU000561"/>
    </source>
</evidence>
<comment type="similarity">
    <text evidence="1 5 6">Belongs to the bacterial ribosomal protein bL20 family.</text>
</comment>
<evidence type="ECO:0000256" key="5">
    <source>
        <dbReference type="HAMAP-Rule" id="MF_00382"/>
    </source>
</evidence>
<dbReference type="EMBL" id="FJ493498">
    <property type="protein sequence ID" value="ACK36828.1"/>
    <property type="molecule type" value="Genomic_DNA"/>
</dbReference>
<dbReference type="GeneID" id="7498412"/>
<keyword evidence="3 5" id="KW-0687">Ribonucleoprotein</keyword>
<geneLocation type="chloroplast" evidence="8"/>
<reference evidence="8" key="1">
    <citation type="journal article" date="2009" name="Mol. Biol. Evol.">
        <title>The chloroplast genomes of the green algae Pyramimonas, Monomastix, and Pycnococcus shed new light on the evolutionary history of prasinophytes and the origin of the secondary chloroplasts of euglenids.</title>
        <authorList>
            <person name="Turmel M."/>
            <person name="Gagnon M.C."/>
            <person name="O'Kelly C.J."/>
            <person name="Otis C."/>
            <person name="Lemieux C."/>
        </authorList>
    </citation>
    <scope>NUCLEOTIDE SEQUENCE</scope>
    <source>
        <strain evidence="8">CCMP 1203</strain>
    </source>
</reference>
<keyword evidence="5 7" id="KW-0694">RNA-binding</keyword>
<evidence type="ECO:0000256" key="2">
    <source>
        <dbReference type="ARBA" id="ARBA00022980"/>
    </source>
</evidence>
<keyword evidence="8" id="KW-0934">Plastid</keyword>
<comment type="function">
    <text evidence="5 7">Binds directly to 23S ribosomal RNA and is necessary for the in vitro assembly process of the 50S ribosomal subunit. It is not involved in the protein synthesizing functions of that subunit.</text>
</comment>
<dbReference type="CDD" id="cd07026">
    <property type="entry name" value="Ribosomal_L20"/>
    <property type="match status" value="1"/>
</dbReference>
<sequence>MTRVKRGSVARHRRNKVLSQASGYYGSHSRLFRTAMQQRMKALKYEYRDRRCRRRDFRRLWITRIGSIARIGGKNYNKFIHSINTSVVTLNRRSLAQLAVLDYKSYLMSSLL</sequence>
<dbReference type="GO" id="GO:0006412">
    <property type="term" value="P:translation"/>
    <property type="evidence" value="ECO:0007669"/>
    <property type="project" value="InterPro"/>
</dbReference>
<dbReference type="Gene3D" id="1.10.1900.20">
    <property type="entry name" value="Ribosomal protein L20"/>
    <property type="match status" value="1"/>
</dbReference>
<dbReference type="AlphaFoldDB" id="C0JWX9"/>
<dbReference type="GO" id="GO:0005840">
    <property type="term" value="C:ribosome"/>
    <property type="evidence" value="ECO:0007669"/>
    <property type="project" value="UniProtKB-KW"/>
</dbReference>
<dbReference type="GO" id="GO:0003735">
    <property type="term" value="F:structural constituent of ribosome"/>
    <property type="evidence" value="ECO:0007669"/>
    <property type="project" value="InterPro"/>
</dbReference>
<protein>
    <recommendedName>
        <fullName evidence="4 5">Large ribosomal subunit protein bL20c</fullName>
    </recommendedName>
</protein>
<evidence type="ECO:0000256" key="1">
    <source>
        <dbReference type="ARBA" id="ARBA00007698"/>
    </source>
</evidence>
<evidence type="ECO:0000313" key="8">
    <source>
        <dbReference type="EMBL" id="ACK36828.1"/>
    </source>
</evidence>
<keyword evidence="2 5" id="KW-0689">Ribosomal protein</keyword>
<comment type="subcellular location">
    <subcellularLocation>
        <location evidence="5">Plastid</location>
        <location evidence="5">Chloroplast</location>
    </subcellularLocation>
</comment>
<dbReference type="GO" id="GO:0019843">
    <property type="term" value="F:rRNA binding"/>
    <property type="evidence" value="ECO:0007669"/>
    <property type="project" value="UniProtKB-UniRule"/>
</dbReference>
<proteinExistence type="inferred from homology"/>